<reference evidence="2" key="3">
    <citation type="submission" date="2022-06" db="UniProtKB">
        <authorList>
            <consortium name="EnsemblPlants"/>
        </authorList>
    </citation>
    <scope>IDENTIFICATION</scope>
</reference>
<dbReference type="Proteomes" id="UP000015106">
    <property type="component" value="Chromosome 1"/>
</dbReference>
<reference evidence="2" key="2">
    <citation type="submission" date="2018-03" db="EMBL/GenBank/DDBJ databases">
        <title>The Triticum urartu genome reveals the dynamic nature of wheat genome evolution.</title>
        <authorList>
            <person name="Ling H."/>
            <person name="Ma B."/>
            <person name="Shi X."/>
            <person name="Liu H."/>
            <person name="Dong L."/>
            <person name="Sun H."/>
            <person name="Cao Y."/>
            <person name="Gao Q."/>
            <person name="Zheng S."/>
            <person name="Li Y."/>
            <person name="Yu Y."/>
            <person name="Du H."/>
            <person name="Qi M."/>
            <person name="Li Y."/>
            <person name="Yu H."/>
            <person name="Cui Y."/>
            <person name="Wang N."/>
            <person name="Chen C."/>
            <person name="Wu H."/>
            <person name="Zhao Y."/>
            <person name="Zhang J."/>
            <person name="Li Y."/>
            <person name="Zhou W."/>
            <person name="Zhang B."/>
            <person name="Hu W."/>
            <person name="Eijk M."/>
            <person name="Tang J."/>
            <person name="Witsenboer H."/>
            <person name="Zhao S."/>
            <person name="Li Z."/>
            <person name="Zhang A."/>
            <person name="Wang D."/>
            <person name="Liang C."/>
        </authorList>
    </citation>
    <scope>NUCLEOTIDE SEQUENCE [LARGE SCALE GENOMIC DNA]</scope>
    <source>
        <strain evidence="2">cv. G1812</strain>
    </source>
</reference>
<dbReference type="EnsemblPlants" id="TuG1812G0100001982.01.T02">
    <property type="protein sequence ID" value="TuG1812G0100001982.01.T02.cds319691"/>
    <property type="gene ID" value="TuG1812G0100001982.01"/>
</dbReference>
<keyword evidence="3" id="KW-1185">Reference proteome</keyword>
<name>A0A8R7NYH8_TRIUA</name>
<protein>
    <submittedName>
        <fullName evidence="2">Uncharacterized protein</fullName>
    </submittedName>
</protein>
<reference evidence="3" key="1">
    <citation type="journal article" date="2013" name="Nature">
        <title>Draft genome of the wheat A-genome progenitor Triticum urartu.</title>
        <authorList>
            <person name="Ling H.Q."/>
            <person name="Zhao S."/>
            <person name="Liu D."/>
            <person name="Wang J."/>
            <person name="Sun H."/>
            <person name="Zhang C."/>
            <person name="Fan H."/>
            <person name="Li D."/>
            <person name="Dong L."/>
            <person name="Tao Y."/>
            <person name="Gao C."/>
            <person name="Wu H."/>
            <person name="Li Y."/>
            <person name="Cui Y."/>
            <person name="Guo X."/>
            <person name="Zheng S."/>
            <person name="Wang B."/>
            <person name="Yu K."/>
            <person name="Liang Q."/>
            <person name="Yang W."/>
            <person name="Lou X."/>
            <person name="Chen J."/>
            <person name="Feng M."/>
            <person name="Jian J."/>
            <person name="Zhang X."/>
            <person name="Luo G."/>
            <person name="Jiang Y."/>
            <person name="Liu J."/>
            <person name="Wang Z."/>
            <person name="Sha Y."/>
            <person name="Zhang B."/>
            <person name="Wu H."/>
            <person name="Tang D."/>
            <person name="Shen Q."/>
            <person name="Xue P."/>
            <person name="Zou S."/>
            <person name="Wang X."/>
            <person name="Liu X."/>
            <person name="Wang F."/>
            <person name="Yang Y."/>
            <person name="An X."/>
            <person name="Dong Z."/>
            <person name="Zhang K."/>
            <person name="Zhang X."/>
            <person name="Luo M.C."/>
            <person name="Dvorak J."/>
            <person name="Tong Y."/>
            <person name="Wang J."/>
            <person name="Yang H."/>
            <person name="Li Z."/>
            <person name="Wang D."/>
            <person name="Zhang A."/>
            <person name="Wang J."/>
        </authorList>
    </citation>
    <scope>NUCLEOTIDE SEQUENCE</scope>
    <source>
        <strain evidence="3">cv. G1812</strain>
    </source>
</reference>
<evidence type="ECO:0000313" key="3">
    <source>
        <dbReference type="Proteomes" id="UP000015106"/>
    </source>
</evidence>
<sequence>MIISGTGDDQLLDWIDQGKRPQH</sequence>
<gene>
    <name evidence="2" type="primary">LOC125508526</name>
</gene>
<proteinExistence type="predicted"/>
<accession>A0A8R7NYH8</accession>
<feature type="region of interest" description="Disordered" evidence="1">
    <location>
        <begin position="1"/>
        <end position="23"/>
    </location>
</feature>
<dbReference type="Gramene" id="TuG1812G0100001982.01.T02">
    <property type="protein sequence ID" value="TuG1812G0100001982.01.T02.cds319691"/>
    <property type="gene ID" value="TuG1812G0100001982.01"/>
</dbReference>
<evidence type="ECO:0000256" key="1">
    <source>
        <dbReference type="SAM" id="MobiDB-lite"/>
    </source>
</evidence>
<dbReference type="AlphaFoldDB" id="A0A8R7NYH8"/>
<organism evidence="2 3">
    <name type="scientific">Triticum urartu</name>
    <name type="common">Red wild einkorn</name>
    <name type="synonym">Crithodium urartu</name>
    <dbReference type="NCBI Taxonomy" id="4572"/>
    <lineage>
        <taxon>Eukaryota</taxon>
        <taxon>Viridiplantae</taxon>
        <taxon>Streptophyta</taxon>
        <taxon>Embryophyta</taxon>
        <taxon>Tracheophyta</taxon>
        <taxon>Spermatophyta</taxon>
        <taxon>Magnoliopsida</taxon>
        <taxon>Liliopsida</taxon>
        <taxon>Poales</taxon>
        <taxon>Poaceae</taxon>
        <taxon>BOP clade</taxon>
        <taxon>Pooideae</taxon>
        <taxon>Triticodae</taxon>
        <taxon>Triticeae</taxon>
        <taxon>Triticinae</taxon>
        <taxon>Triticum</taxon>
    </lineage>
</organism>
<evidence type="ECO:0000313" key="2">
    <source>
        <dbReference type="EnsemblPlants" id="TuG1812G0100001982.01.T02.cds319691"/>
    </source>
</evidence>